<comment type="caution">
    <text evidence="1">The sequence shown here is derived from an EMBL/GenBank/DDBJ whole genome shotgun (WGS) entry which is preliminary data.</text>
</comment>
<evidence type="ECO:0000313" key="1">
    <source>
        <dbReference type="EMBL" id="GCE37387.1"/>
    </source>
</evidence>
<sequence length="40" mass="4472">MIDSIHVVLVVMAFSSDIVRKIRSDAARELFGDRPRGKSV</sequence>
<dbReference type="EMBL" id="BHYM01000008">
    <property type="protein sequence ID" value="GCE37387.1"/>
    <property type="molecule type" value="Genomic_DNA"/>
</dbReference>
<proteinExistence type="predicted"/>
<organism evidence="1 2">
    <name type="scientific">Rhodococcus wratislaviensis</name>
    <name type="common">Tsukamurella wratislaviensis</name>
    <dbReference type="NCBI Taxonomy" id="44752"/>
    <lineage>
        <taxon>Bacteria</taxon>
        <taxon>Bacillati</taxon>
        <taxon>Actinomycetota</taxon>
        <taxon>Actinomycetes</taxon>
        <taxon>Mycobacteriales</taxon>
        <taxon>Nocardiaceae</taxon>
        <taxon>Rhodococcus</taxon>
    </lineage>
</organism>
<evidence type="ECO:0000313" key="2">
    <source>
        <dbReference type="Proteomes" id="UP000287519"/>
    </source>
</evidence>
<dbReference type="Proteomes" id="UP000287519">
    <property type="component" value="Unassembled WGS sequence"/>
</dbReference>
<reference evidence="1 2" key="1">
    <citation type="submission" date="2018-11" db="EMBL/GenBank/DDBJ databases">
        <title>Microbial catabolism of amino acid.</title>
        <authorList>
            <person name="Hibi M."/>
            <person name="Ogawa J."/>
        </authorList>
    </citation>
    <scope>NUCLEOTIDE SEQUENCE [LARGE SCALE GENOMIC DNA]</scope>
    <source>
        <strain evidence="1 2">C31-06</strain>
    </source>
</reference>
<dbReference type="AlphaFoldDB" id="A0A402C1C7"/>
<name>A0A402C1C7_RHOWR</name>
<keyword evidence="2" id="KW-1185">Reference proteome</keyword>
<protein>
    <submittedName>
        <fullName evidence="1">Uncharacterized protein</fullName>
    </submittedName>
</protein>
<gene>
    <name evidence="1" type="ORF">Rhow_007984</name>
</gene>
<accession>A0A402C1C7</accession>